<comment type="caution">
    <text evidence="1">The sequence shown here is derived from an EMBL/GenBank/DDBJ whole genome shotgun (WGS) entry which is preliminary data.</text>
</comment>
<protein>
    <submittedName>
        <fullName evidence="1">Uncharacterized protein</fullName>
    </submittedName>
</protein>
<keyword evidence="2" id="KW-1185">Reference proteome</keyword>
<gene>
    <name evidence="1" type="ORF">GRI42_02760</name>
</gene>
<organism evidence="1 2">
    <name type="scientific">Qipengyuania gaetbuli</name>
    <dbReference type="NCBI Taxonomy" id="266952"/>
    <lineage>
        <taxon>Bacteria</taxon>
        <taxon>Pseudomonadati</taxon>
        <taxon>Pseudomonadota</taxon>
        <taxon>Alphaproteobacteria</taxon>
        <taxon>Sphingomonadales</taxon>
        <taxon>Erythrobacteraceae</taxon>
        <taxon>Qipengyuania</taxon>
    </lineage>
</organism>
<dbReference type="RefSeq" id="WP_160606706.1">
    <property type="nucleotide sequence ID" value="NZ_WTYF01000004.1"/>
</dbReference>
<accession>A0A844XWE6</accession>
<dbReference type="Proteomes" id="UP000444185">
    <property type="component" value="Unassembled WGS sequence"/>
</dbReference>
<proteinExistence type="predicted"/>
<dbReference type="EMBL" id="WTYF01000004">
    <property type="protein sequence ID" value="MXO50220.1"/>
    <property type="molecule type" value="Genomic_DNA"/>
</dbReference>
<reference evidence="1 2" key="1">
    <citation type="submission" date="2019-12" db="EMBL/GenBank/DDBJ databases">
        <title>Genomic-based taxomic classification of the family Erythrobacteraceae.</title>
        <authorList>
            <person name="Xu L."/>
        </authorList>
    </citation>
    <scope>NUCLEOTIDE SEQUENCE [LARGE SCALE GENOMIC DNA]</scope>
    <source>
        <strain evidence="1 2">DSM 16225</strain>
    </source>
</reference>
<name>A0A844XWE6_9SPHN</name>
<sequence>MGMHSKIPTEFAARAERRRWFNRADAERLLDWLEEDGHRFIGMDVAEKHGDENWTLLPDQLDLSRQTDNFEAVRRGRDFLREYDGEGRMFEPVWQERAQ</sequence>
<evidence type="ECO:0000313" key="2">
    <source>
        <dbReference type="Proteomes" id="UP000444185"/>
    </source>
</evidence>
<dbReference type="AlphaFoldDB" id="A0A844XWE6"/>
<evidence type="ECO:0000313" key="1">
    <source>
        <dbReference type="EMBL" id="MXO50220.1"/>
    </source>
</evidence>
<dbReference type="OrthoDB" id="7408639at2"/>